<feature type="domain" description="Nitrogenase/oxidoreductase component 1" evidence="1">
    <location>
        <begin position="14"/>
        <end position="438"/>
    </location>
</feature>
<evidence type="ECO:0000313" key="3">
    <source>
        <dbReference type="Proteomes" id="UP000224563"/>
    </source>
</evidence>
<organism evidence="2 3">
    <name type="scientific">Agathobacter ruminis</name>
    <dbReference type="NCBI Taxonomy" id="1712665"/>
    <lineage>
        <taxon>Bacteria</taxon>
        <taxon>Bacillati</taxon>
        <taxon>Bacillota</taxon>
        <taxon>Clostridia</taxon>
        <taxon>Lachnospirales</taxon>
        <taxon>Lachnospiraceae</taxon>
        <taxon>Agathobacter</taxon>
    </lineage>
</organism>
<dbReference type="PANTHER" id="PTHR42956:SF1">
    <property type="entry name" value="NITROGENASE IRON-MOLYBDENUM COFACTOR BIOSYNTHESIS PROTEIN NIFE"/>
    <property type="match status" value="1"/>
</dbReference>
<evidence type="ECO:0000259" key="1">
    <source>
        <dbReference type="Pfam" id="PF00148"/>
    </source>
</evidence>
<dbReference type="Gene3D" id="3.40.50.1980">
    <property type="entry name" value="Nitrogenase molybdenum iron protein domain"/>
    <property type="match status" value="3"/>
</dbReference>
<keyword evidence="3" id="KW-1185">Reference proteome</keyword>
<dbReference type="PANTHER" id="PTHR42956">
    <property type="entry name" value="NITROGENASE IRON-MOLYBDENUM COFACTOR BIOSYNTHESIS PROTEIN NIFE"/>
    <property type="match status" value="1"/>
</dbReference>
<dbReference type="InterPro" id="IPR049939">
    <property type="entry name" value="NifE-like"/>
</dbReference>
<gene>
    <name evidence="2" type="ORF">CSX02_02395</name>
</gene>
<name>A0A2G3E5M6_9FIRM</name>
<evidence type="ECO:0000313" key="2">
    <source>
        <dbReference type="EMBL" id="PHU38511.1"/>
    </source>
</evidence>
<reference evidence="2 3" key="1">
    <citation type="submission" date="2017-10" db="EMBL/GenBank/DDBJ databases">
        <title>Resolving the taxonomy of Roseburia spp., Eubacterium rectale and Agathobacter spp. through phylogenomic analysis.</title>
        <authorList>
            <person name="Sheridan P.O."/>
            <person name="Walker A.W."/>
            <person name="Duncan S.H."/>
            <person name="Scott K.P."/>
            <person name="Toole P.W.O."/>
            <person name="Luis P."/>
            <person name="Flint H.J."/>
        </authorList>
    </citation>
    <scope>NUCLEOTIDE SEQUENCE [LARGE SCALE GENOMIC DNA]</scope>
    <source>
        <strain evidence="2 3">JK623</strain>
    </source>
</reference>
<dbReference type="AlphaFoldDB" id="A0A2G3E5M6"/>
<comment type="caution">
    <text evidence="2">The sequence shown here is derived from an EMBL/GenBank/DDBJ whole genome shotgun (WGS) entry which is preliminary data.</text>
</comment>
<protein>
    <submittedName>
        <fullName evidence="2">Hydrogenase</fullName>
    </submittedName>
</protein>
<dbReference type="Pfam" id="PF00148">
    <property type="entry name" value="Oxidored_nitro"/>
    <property type="match status" value="1"/>
</dbReference>
<accession>A0A2G3E5M6</accession>
<proteinExistence type="predicted"/>
<dbReference type="Proteomes" id="UP000224563">
    <property type="component" value="Unassembled WGS sequence"/>
</dbReference>
<dbReference type="SUPFAM" id="SSF53807">
    <property type="entry name" value="Helical backbone' metal receptor"/>
    <property type="match status" value="1"/>
</dbReference>
<dbReference type="InterPro" id="IPR000510">
    <property type="entry name" value="Nase/OxRdtase_comp1"/>
</dbReference>
<dbReference type="GO" id="GO:0016491">
    <property type="term" value="F:oxidoreductase activity"/>
    <property type="evidence" value="ECO:0007669"/>
    <property type="project" value="InterPro"/>
</dbReference>
<sequence length="443" mass="49600">MSGTIEQPRFTCALGSCQSVVAIKKGVPILHSGPGCGGQISRLIGQGEGYAGGSTAPCTNAEEADVVFGGEKKLRSVIENSFKVIDGDIYVVLTGCTAAITGDDIAAVTGEFQEEDKPIVYVEEGGFRSNNYASHERLVNAIIDQYVDKFKYSDEKEEGLVNVFASIPYQDPYWSGNLEGIKKVLTDIGLKVNILFGNESDGVEEWKRIPNAQFNIVIGPWVGVKIAKHLKVKYGQPFLQFPYLPIGAIETSRFLRSVAEFGHLDEIRVENYIKKEEAKYYAHIEKMADFMLEFRYGIPRRVYTIADSSYALGFSKFLLNELGIIPGPQYIVDDIPEKYQDRVKEEFDNISILQKRTVEVVFDPDAGKNQLRLEEDAKNYEDKRILILGSSWDKNLADKLHADLLIISVPVQHRLIMNCGYTGYEGGLRAIEDIYDRVLATYR</sequence>
<reference evidence="2 3" key="2">
    <citation type="submission" date="2017-10" db="EMBL/GenBank/DDBJ databases">
        <authorList>
            <person name="Banno H."/>
            <person name="Chua N.-H."/>
        </authorList>
    </citation>
    <scope>NUCLEOTIDE SEQUENCE [LARGE SCALE GENOMIC DNA]</scope>
    <source>
        <strain evidence="2 3">JK623</strain>
    </source>
</reference>
<dbReference type="EMBL" id="PDYG01000007">
    <property type="protein sequence ID" value="PHU38511.1"/>
    <property type="molecule type" value="Genomic_DNA"/>
</dbReference>